<dbReference type="EMBL" id="QGKW02001940">
    <property type="protein sequence ID" value="KAF2559752.1"/>
    <property type="molecule type" value="Genomic_DNA"/>
</dbReference>
<accession>A0A8S9HSE5</accession>
<sequence length="108" mass="11969">MPTTSETSEMNGELAFPAVLNIYALLRRLINFVITCLPKPQQTDFNDVVTAAGFPIDDENEEGLIFTKHGGRRGCHECGVVEVVVSGSMALMRRVIMSIECNPKTLRR</sequence>
<protein>
    <submittedName>
        <fullName evidence="1">Uncharacterized protein</fullName>
    </submittedName>
</protein>
<dbReference type="Proteomes" id="UP000712281">
    <property type="component" value="Unassembled WGS sequence"/>
</dbReference>
<gene>
    <name evidence="1" type="ORF">F2Q68_00017896</name>
</gene>
<name>A0A8S9HSE5_BRACR</name>
<proteinExistence type="predicted"/>
<dbReference type="AlphaFoldDB" id="A0A8S9HSE5"/>
<comment type="caution">
    <text evidence="1">The sequence shown here is derived from an EMBL/GenBank/DDBJ whole genome shotgun (WGS) entry which is preliminary data.</text>
</comment>
<reference evidence="1" key="1">
    <citation type="submission" date="2019-12" db="EMBL/GenBank/DDBJ databases">
        <title>Genome sequencing and annotation of Brassica cretica.</title>
        <authorList>
            <person name="Studholme D.J."/>
            <person name="Sarris P.F."/>
        </authorList>
    </citation>
    <scope>NUCLEOTIDE SEQUENCE</scope>
    <source>
        <strain evidence="1">PFS-001/15</strain>
        <tissue evidence="1">Leaf</tissue>
    </source>
</reference>
<evidence type="ECO:0000313" key="1">
    <source>
        <dbReference type="EMBL" id="KAF2559752.1"/>
    </source>
</evidence>
<evidence type="ECO:0000313" key="2">
    <source>
        <dbReference type="Proteomes" id="UP000712281"/>
    </source>
</evidence>
<organism evidence="1 2">
    <name type="scientific">Brassica cretica</name>
    <name type="common">Mustard</name>
    <dbReference type="NCBI Taxonomy" id="69181"/>
    <lineage>
        <taxon>Eukaryota</taxon>
        <taxon>Viridiplantae</taxon>
        <taxon>Streptophyta</taxon>
        <taxon>Embryophyta</taxon>
        <taxon>Tracheophyta</taxon>
        <taxon>Spermatophyta</taxon>
        <taxon>Magnoliopsida</taxon>
        <taxon>eudicotyledons</taxon>
        <taxon>Gunneridae</taxon>
        <taxon>Pentapetalae</taxon>
        <taxon>rosids</taxon>
        <taxon>malvids</taxon>
        <taxon>Brassicales</taxon>
        <taxon>Brassicaceae</taxon>
        <taxon>Brassiceae</taxon>
        <taxon>Brassica</taxon>
    </lineage>
</organism>